<accession>A0ABS6S2Q4</accession>
<organism evidence="1 2">
    <name type="scientific">Candidatus Magnetobacterium casense</name>
    <dbReference type="NCBI Taxonomy" id="1455061"/>
    <lineage>
        <taxon>Bacteria</taxon>
        <taxon>Pseudomonadati</taxon>
        <taxon>Nitrospirota</taxon>
        <taxon>Thermodesulfovibrionia</taxon>
        <taxon>Thermodesulfovibrionales</taxon>
        <taxon>Candidatus Magnetobacteriaceae</taxon>
        <taxon>Candidatus Magnetobacterium</taxon>
    </lineage>
</organism>
<evidence type="ECO:0000313" key="2">
    <source>
        <dbReference type="Proteomes" id="UP001196980"/>
    </source>
</evidence>
<dbReference type="EMBL" id="JABXWD010000454">
    <property type="protein sequence ID" value="MBV6343129.1"/>
    <property type="molecule type" value="Genomic_DNA"/>
</dbReference>
<keyword evidence="2" id="KW-1185">Reference proteome</keyword>
<dbReference type="InterPro" id="IPR008840">
    <property type="entry name" value="Sipho_Gp157"/>
</dbReference>
<feature type="non-terminal residue" evidence="1">
    <location>
        <position position="1"/>
    </location>
</feature>
<comment type="caution">
    <text evidence="1">The sequence shown here is derived from an EMBL/GenBank/DDBJ whole genome shotgun (WGS) entry which is preliminary data.</text>
</comment>
<name>A0ABS6S2Q4_9BACT</name>
<protein>
    <submittedName>
        <fullName evidence="1">Siphovirus Gp157 family protein</fullName>
    </submittedName>
</protein>
<evidence type="ECO:0000313" key="1">
    <source>
        <dbReference type="EMBL" id="MBV6343129.1"/>
    </source>
</evidence>
<gene>
    <name evidence="1" type="ORF">HWQ67_16235</name>
</gene>
<sequence>LHNITRVANPPKVEITDEKKLHAQYLTLVPEHWVIDKRKVAEDLKKGKVMEGAKLVHGEHLRIG</sequence>
<proteinExistence type="predicted"/>
<dbReference type="RefSeq" id="WP_218253734.1">
    <property type="nucleotide sequence ID" value="NZ_JABXWD010000454.1"/>
</dbReference>
<dbReference type="Pfam" id="PF05565">
    <property type="entry name" value="Sipho_Gp157"/>
    <property type="match status" value="1"/>
</dbReference>
<reference evidence="1 2" key="1">
    <citation type="journal article" date="2020" name="J Geophys Res Biogeosci">
        <title>Magnetotaxis as an Adaptation to Enable Bacterial Shuttling of Microbial Sulfur and Sulfur Cycling Across Aquatic Oxic#Anoxic Interfaces.</title>
        <authorList>
            <person name="Li J."/>
            <person name="Liu P."/>
            <person name="Wang J."/>
            <person name="Roberts A.P."/>
            <person name="Pan Y."/>
        </authorList>
    </citation>
    <scope>NUCLEOTIDE SEQUENCE [LARGE SCALE GENOMIC DNA]</scope>
    <source>
        <strain evidence="1 2">MYR-1_YQ</strain>
    </source>
</reference>
<dbReference type="Proteomes" id="UP001196980">
    <property type="component" value="Unassembled WGS sequence"/>
</dbReference>